<dbReference type="InterPro" id="IPR002156">
    <property type="entry name" value="RNaseH_domain"/>
</dbReference>
<protein>
    <recommendedName>
        <fullName evidence="1">RNase H type-1 domain-containing protein</fullName>
    </recommendedName>
</protein>
<dbReference type="EMBL" id="JAIQCV010000012">
    <property type="protein sequence ID" value="KAH1039228.1"/>
    <property type="molecule type" value="Genomic_DNA"/>
</dbReference>
<dbReference type="PANTHER" id="PTHR47074:SF61">
    <property type="entry name" value="RNASE H TYPE-1 DOMAIN-CONTAINING PROTEIN"/>
    <property type="match status" value="1"/>
</dbReference>
<evidence type="ECO:0000313" key="2">
    <source>
        <dbReference type="EMBL" id="KAH1039228.1"/>
    </source>
</evidence>
<dbReference type="SUPFAM" id="SSF53098">
    <property type="entry name" value="Ribonuclease H-like"/>
    <property type="match status" value="1"/>
</dbReference>
<dbReference type="GO" id="GO:0004523">
    <property type="term" value="F:RNA-DNA hybrid ribonuclease activity"/>
    <property type="evidence" value="ECO:0007669"/>
    <property type="project" value="InterPro"/>
</dbReference>
<evidence type="ECO:0000259" key="1">
    <source>
        <dbReference type="Pfam" id="PF13456"/>
    </source>
</evidence>
<organism evidence="2 3">
    <name type="scientific">Gossypium stocksii</name>
    <dbReference type="NCBI Taxonomy" id="47602"/>
    <lineage>
        <taxon>Eukaryota</taxon>
        <taxon>Viridiplantae</taxon>
        <taxon>Streptophyta</taxon>
        <taxon>Embryophyta</taxon>
        <taxon>Tracheophyta</taxon>
        <taxon>Spermatophyta</taxon>
        <taxon>Magnoliopsida</taxon>
        <taxon>eudicotyledons</taxon>
        <taxon>Gunneridae</taxon>
        <taxon>Pentapetalae</taxon>
        <taxon>rosids</taxon>
        <taxon>malvids</taxon>
        <taxon>Malvales</taxon>
        <taxon>Malvaceae</taxon>
        <taxon>Malvoideae</taxon>
        <taxon>Gossypium</taxon>
    </lineage>
</organism>
<sequence>MGDHISVWGDLWISEAETDRLQDDASIENPKGHKQIERSTRVTVYFDAAFDKRSFRSASGLVVRNVMGEILASKTVIHSEIPSPFLTKAHARLQAIQFVSTMGFNILEIVGDSRTVITKCQTIGPDKSILGAIIRDIQSKKVYLQEIDFHFIPKSKNEYAHFLVQEALKKGEGHYLLGVIPGHVHRERENRKLRQPA</sequence>
<name>A0A9D3UF49_9ROSI</name>
<dbReference type="AlphaFoldDB" id="A0A9D3UF49"/>
<evidence type="ECO:0000313" key="3">
    <source>
        <dbReference type="Proteomes" id="UP000828251"/>
    </source>
</evidence>
<reference evidence="2 3" key="1">
    <citation type="journal article" date="2021" name="Plant Biotechnol. J.">
        <title>Multi-omics assisted identification of the key and species-specific regulatory components of drought-tolerant mechanisms in Gossypium stocksii.</title>
        <authorList>
            <person name="Yu D."/>
            <person name="Ke L."/>
            <person name="Zhang D."/>
            <person name="Wu Y."/>
            <person name="Sun Y."/>
            <person name="Mei J."/>
            <person name="Sun J."/>
            <person name="Sun Y."/>
        </authorList>
    </citation>
    <scope>NUCLEOTIDE SEQUENCE [LARGE SCALE GENOMIC DNA]</scope>
    <source>
        <strain evidence="3">cv. E1</strain>
        <tissue evidence="2">Leaf</tissue>
    </source>
</reference>
<feature type="domain" description="RNase H type-1" evidence="1">
    <location>
        <begin position="46"/>
        <end position="167"/>
    </location>
</feature>
<dbReference type="OrthoDB" id="999700at2759"/>
<dbReference type="InterPro" id="IPR044730">
    <property type="entry name" value="RNase_H-like_dom_plant"/>
</dbReference>
<comment type="caution">
    <text evidence="2">The sequence shown here is derived from an EMBL/GenBank/DDBJ whole genome shotgun (WGS) entry which is preliminary data.</text>
</comment>
<dbReference type="Proteomes" id="UP000828251">
    <property type="component" value="Unassembled WGS sequence"/>
</dbReference>
<dbReference type="CDD" id="cd06222">
    <property type="entry name" value="RNase_H_like"/>
    <property type="match status" value="1"/>
</dbReference>
<keyword evidence="3" id="KW-1185">Reference proteome</keyword>
<dbReference type="GO" id="GO:0003676">
    <property type="term" value="F:nucleic acid binding"/>
    <property type="evidence" value="ECO:0007669"/>
    <property type="project" value="InterPro"/>
</dbReference>
<dbReference type="InterPro" id="IPR012337">
    <property type="entry name" value="RNaseH-like_sf"/>
</dbReference>
<dbReference type="InterPro" id="IPR052929">
    <property type="entry name" value="RNase_H-like_EbsB-rel"/>
</dbReference>
<dbReference type="InterPro" id="IPR036397">
    <property type="entry name" value="RNaseH_sf"/>
</dbReference>
<dbReference type="Gene3D" id="3.30.420.10">
    <property type="entry name" value="Ribonuclease H-like superfamily/Ribonuclease H"/>
    <property type="match status" value="1"/>
</dbReference>
<proteinExistence type="predicted"/>
<gene>
    <name evidence="2" type="ORF">J1N35_040971</name>
</gene>
<accession>A0A9D3UF49</accession>
<dbReference type="PANTHER" id="PTHR47074">
    <property type="entry name" value="BNAC02G40300D PROTEIN"/>
    <property type="match status" value="1"/>
</dbReference>
<dbReference type="Pfam" id="PF13456">
    <property type="entry name" value="RVT_3"/>
    <property type="match status" value="1"/>
</dbReference>